<feature type="chain" id="PRO_5009484289" description="Peptidase S9 prolyl oligopeptidase catalytic domain-containing protein" evidence="2">
    <location>
        <begin position="31"/>
        <end position="871"/>
    </location>
</feature>
<feature type="compositionally biased region" description="Low complexity" evidence="1">
    <location>
        <begin position="700"/>
        <end position="712"/>
    </location>
</feature>
<organism evidence="4 5">
    <name type="scientific">Candidatus Solincola sediminis</name>
    <dbReference type="NCBI Taxonomy" id="1797199"/>
    <lineage>
        <taxon>Bacteria</taxon>
        <taxon>Bacillati</taxon>
        <taxon>Actinomycetota</taxon>
        <taxon>Candidatus Geothermincolia</taxon>
        <taxon>Candidatus Geothermincolales</taxon>
        <taxon>Candidatus Geothermincolaceae</taxon>
        <taxon>Candidatus Solincola</taxon>
    </lineage>
</organism>
<evidence type="ECO:0000256" key="2">
    <source>
        <dbReference type="SAM" id="SignalP"/>
    </source>
</evidence>
<evidence type="ECO:0000259" key="3">
    <source>
        <dbReference type="Pfam" id="PF00326"/>
    </source>
</evidence>
<dbReference type="Gene3D" id="2.60.120.560">
    <property type="entry name" value="Exo-inulinase, domain 1"/>
    <property type="match status" value="1"/>
</dbReference>
<name>A0A1F2WM79_9ACTN</name>
<dbReference type="PROSITE" id="PS51257">
    <property type="entry name" value="PROKAR_LIPOPROTEIN"/>
    <property type="match status" value="1"/>
</dbReference>
<dbReference type="InterPro" id="IPR029058">
    <property type="entry name" value="AB_hydrolase_fold"/>
</dbReference>
<sequence length="871" mass="95779">MKHLKRVNHKSLKSLVLSLAVILLASLSLAASCEPTLRRGEPTGGIAYEYFFRSSEDGLEIPCTVYLPNGYDSTKTYPLWVELKALNGVPLVDNNDLNPLSLQLRQLADQLGWILICPWGRNMHSLYIDGIDHNEPDIYDDFAQGATNWQALSGTWTATGGAYRQTSTAQSWTESLRQGSSGTDYMLRVKVKDLSTAASSRGIAINLHRNTSSNDAYRIELLKDAAGNETCRLLKVQGGVETVLFNGPQTWTPPEGETQTKIKFGTHDNYLELSVNDDTVNLQQSVYEYNIYGFGKDVPQPFVAAGPVSLGTKGGAFEFDEVRLQNEYEHGESDTLDCMYGAMEKYKIDPKKIYLMGHSQGGSGTDIVMLHHPDLLAAGRSADAMTDNYFNYMWYKTYFPEVAIPGYADRNDGRMAELFENVAGGPISESTPERMSVLNENSARYILENEANNFWDINHGTLDLWVPNSHEQLTIQWNQPFFIFYWSADAPAPYTYATSTFANGKDIYDILNSWSSLGPYNSKYVTDLYGGHGFAEPYSDTTTYFSDKIANKRPTEVAYKTYDDRNTKAWWMQVQIPQPGLNQPGMGRVKVNTAANSAAIHARNLSKMTLDVSWMGLDNSAGKTMTFALDDNTAPNAFAITDTTHSVKLQLDGQWTNPSGYVVRFDNNLLTMGTDYTISGASLVLNNLAVTGGHTLTVQSPSSLPSNLAPNSGLETASGSQPASWSTEVSGTATFSWDNLEAHGGTRSVKIQNANVTTAGTRPAWKSSTFSVNGGQQYSLSAFNKARMFRGGNIGLGIAWYNILGQQIRVDWSGTTPGSDYSLNCDWTPVSMQATAPSNAYRAAVVCGFEAPATGQTAGSLWFDDISFTQQ</sequence>
<dbReference type="AlphaFoldDB" id="A0A1F2WM79"/>
<feature type="domain" description="Peptidase S9 prolyl oligopeptidase catalytic" evidence="3">
    <location>
        <begin position="329"/>
        <end position="405"/>
    </location>
</feature>
<accession>A0A1F2WM79</accession>
<proteinExistence type="predicted"/>
<keyword evidence="2" id="KW-0732">Signal</keyword>
<feature type="region of interest" description="Disordered" evidence="1">
    <location>
        <begin position="699"/>
        <end position="727"/>
    </location>
</feature>
<dbReference type="SUPFAM" id="SSF53474">
    <property type="entry name" value="alpha/beta-Hydrolases"/>
    <property type="match status" value="2"/>
</dbReference>
<dbReference type="InterPro" id="IPR001375">
    <property type="entry name" value="Peptidase_S9_cat"/>
</dbReference>
<dbReference type="Gene3D" id="2.60.120.260">
    <property type="entry name" value="Galactose-binding domain-like"/>
    <property type="match status" value="1"/>
</dbReference>
<reference evidence="4 5" key="1">
    <citation type="journal article" date="2016" name="Nat. Commun.">
        <title>Thousands of microbial genomes shed light on interconnected biogeochemical processes in an aquifer system.</title>
        <authorList>
            <person name="Anantharaman K."/>
            <person name="Brown C.T."/>
            <person name="Hug L.A."/>
            <person name="Sharon I."/>
            <person name="Castelle C.J."/>
            <person name="Probst A.J."/>
            <person name="Thomas B.C."/>
            <person name="Singh A."/>
            <person name="Wilkins M.J."/>
            <person name="Karaoz U."/>
            <person name="Brodie E.L."/>
            <person name="Williams K.H."/>
            <person name="Hubbard S.S."/>
            <person name="Banfield J.F."/>
        </authorList>
    </citation>
    <scope>NUCLEOTIDE SEQUENCE [LARGE SCALE GENOMIC DNA]</scope>
</reference>
<comment type="caution">
    <text evidence="4">The sequence shown here is derived from an EMBL/GenBank/DDBJ whole genome shotgun (WGS) entry which is preliminary data.</text>
</comment>
<dbReference type="STRING" id="1797197.A2Y75_12085"/>
<gene>
    <name evidence="4" type="ORF">A2Y75_12085</name>
</gene>
<evidence type="ECO:0000313" key="4">
    <source>
        <dbReference type="EMBL" id="OFW57963.1"/>
    </source>
</evidence>
<protein>
    <recommendedName>
        <fullName evidence="3">Peptidase S9 prolyl oligopeptidase catalytic domain-containing protein</fullName>
    </recommendedName>
</protein>
<evidence type="ECO:0000313" key="5">
    <source>
        <dbReference type="Proteomes" id="UP000177876"/>
    </source>
</evidence>
<dbReference type="Pfam" id="PF00326">
    <property type="entry name" value="Peptidase_S9"/>
    <property type="match status" value="1"/>
</dbReference>
<dbReference type="Gene3D" id="3.40.50.1820">
    <property type="entry name" value="alpha/beta hydrolase"/>
    <property type="match status" value="1"/>
</dbReference>
<feature type="compositionally biased region" description="Polar residues" evidence="1">
    <location>
        <begin position="713"/>
        <end position="727"/>
    </location>
</feature>
<dbReference type="EMBL" id="MELK01000028">
    <property type="protein sequence ID" value="OFW57963.1"/>
    <property type="molecule type" value="Genomic_DNA"/>
</dbReference>
<evidence type="ECO:0000256" key="1">
    <source>
        <dbReference type="SAM" id="MobiDB-lite"/>
    </source>
</evidence>
<dbReference type="GO" id="GO:0006508">
    <property type="term" value="P:proteolysis"/>
    <property type="evidence" value="ECO:0007669"/>
    <property type="project" value="InterPro"/>
</dbReference>
<dbReference type="Proteomes" id="UP000177876">
    <property type="component" value="Unassembled WGS sequence"/>
</dbReference>
<dbReference type="GO" id="GO:0008236">
    <property type="term" value="F:serine-type peptidase activity"/>
    <property type="evidence" value="ECO:0007669"/>
    <property type="project" value="InterPro"/>
</dbReference>
<feature type="signal peptide" evidence="2">
    <location>
        <begin position="1"/>
        <end position="30"/>
    </location>
</feature>